<keyword evidence="4" id="KW-1185">Reference proteome</keyword>
<accession>A0AAW2GXU0</accession>
<organism evidence="3 4">
    <name type="scientific">Cardiocondyla obscurior</name>
    <dbReference type="NCBI Taxonomy" id="286306"/>
    <lineage>
        <taxon>Eukaryota</taxon>
        <taxon>Metazoa</taxon>
        <taxon>Ecdysozoa</taxon>
        <taxon>Arthropoda</taxon>
        <taxon>Hexapoda</taxon>
        <taxon>Insecta</taxon>
        <taxon>Pterygota</taxon>
        <taxon>Neoptera</taxon>
        <taxon>Endopterygota</taxon>
        <taxon>Hymenoptera</taxon>
        <taxon>Apocrita</taxon>
        <taxon>Aculeata</taxon>
        <taxon>Formicoidea</taxon>
        <taxon>Formicidae</taxon>
        <taxon>Myrmicinae</taxon>
        <taxon>Cardiocondyla</taxon>
    </lineage>
</organism>
<gene>
    <name evidence="3" type="ORF">PUN28_000028</name>
</gene>
<evidence type="ECO:0000256" key="1">
    <source>
        <dbReference type="SAM" id="MobiDB-lite"/>
    </source>
</evidence>
<keyword evidence="2" id="KW-0472">Membrane</keyword>
<sequence>MPEQRSRQGEDSGLAECDSERAGLANAALKLDILYSVTCKRENVKRHFVNYAAVMHSVSQFFEELGRKFRLRSSQFPPQFRINIISVRCFIFFFFIFIENLIFGVRKMEMRNVRNEKYAAFLKTFLSYNFKINRGSHCRASQIVFDLTAADERGEYRVIAKFVRSRFFTTEGAGCSEVKLVARHPSAGSRTLSTSPRDRRDLCCTVVSKVVNVLRERFIRQYSGVRVQHSSSERRTRRTRRRRRRRRRRTTTRRRKPQRGVVLRWNNFKVRIIFYLHFLLKLVKDLVQGIDMYLFYSRKAFVIAHILDVRYNLQSLPKSLPGQIKPCDTSCGSNFSVASQVPLIIIHVDSYASLTGNSFAVRARTKKAAAYPRQRRAT</sequence>
<dbReference type="EMBL" id="JADYXP020000001">
    <property type="protein sequence ID" value="KAL0131971.1"/>
    <property type="molecule type" value="Genomic_DNA"/>
</dbReference>
<evidence type="ECO:0000313" key="4">
    <source>
        <dbReference type="Proteomes" id="UP001430953"/>
    </source>
</evidence>
<proteinExistence type="predicted"/>
<dbReference type="Proteomes" id="UP001430953">
    <property type="component" value="Unassembled WGS sequence"/>
</dbReference>
<dbReference type="AlphaFoldDB" id="A0AAW2GXU0"/>
<evidence type="ECO:0000256" key="2">
    <source>
        <dbReference type="SAM" id="Phobius"/>
    </source>
</evidence>
<keyword evidence="2" id="KW-0812">Transmembrane</keyword>
<feature type="transmembrane region" description="Helical" evidence="2">
    <location>
        <begin position="80"/>
        <end position="105"/>
    </location>
</feature>
<name>A0AAW2GXU0_9HYME</name>
<feature type="compositionally biased region" description="Basic residues" evidence="1">
    <location>
        <begin position="235"/>
        <end position="257"/>
    </location>
</feature>
<comment type="caution">
    <text evidence="3">The sequence shown here is derived from an EMBL/GenBank/DDBJ whole genome shotgun (WGS) entry which is preliminary data.</text>
</comment>
<reference evidence="3 4" key="1">
    <citation type="submission" date="2023-03" db="EMBL/GenBank/DDBJ databases">
        <title>High recombination rates correlate with genetic variation in Cardiocondyla obscurior ants.</title>
        <authorList>
            <person name="Errbii M."/>
        </authorList>
    </citation>
    <scope>NUCLEOTIDE SEQUENCE [LARGE SCALE GENOMIC DNA]</scope>
    <source>
        <strain evidence="3">Alpha-2009</strain>
        <tissue evidence="3">Whole body</tissue>
    </source>
</reference>
<protein>
    <submittedName>
        <fullName evidence="3">Uncharacterized protein</fullName>
    </submittedName>
</protein>
<feature type="region of interest" description="Disordered" evidence="1">
    <location>
        <begin position="229"/>
        <end position="257"/>
    </location>
</feature>
<keyword evidence="2" id="KW-1133">Transmembrane helix</keyword>
<evidence type="ECO:0000313" key="3">
    <source>
        <dbReference type="EMBL" id="KAL0131971.1"/>
    </source>
</evidence>